<evidence type="ECO:0000256" key="3">
    <source>
        <dbReference type="ARBA" id="ARBA00023136"/>
    </source>
</evidence>
<evidence type="ECO:0000313" key="6">
    <source>
        <dbReference type="Proteomes" id="UP001180020"/>
    </source>
</evidence>
<protein>
    <submittedName>
        <fullName evidence="5">Serine/threonine-protein kinase PBS1</fullName>
    </submittedName>
</protein>
<keyword evidence="5" id="KW-0418">Kinase</keyword>
<comment type="caution">
    <text evidence="5">The sequence shown here is derived from an EMBL/GenBank/DDBJ whole genome shotgun (WGS) entry which is preliminary data.</text>
</comment>
<dbReference type="PANTHER" id="PTHR47985">
    <property type="entry name" value="OS07G0668900 PROTEIN"/>
    <property type="match status" value="1"/>
</dbReference>
<keyword evidence="2" id="KW-0723">Serine/threonine-protein kinase</keyword>
<evidence type="ECO:0000256" key="1">
    <source>
        <dbReference type="ARBA" id="ARBA00004370"/>
    </source>
</evidence>
<comment type="subcellular location">
    <subcellularLocation>
        <location evidence="1">Membrane</location>
    </subcellularLocation>
</comment>
<dbReference type="InterPro" id="IPR011009">
    <property type="entry name" value="Kinase-like_dom_sf"/>
</dbReference>
<organism evidence="5 6">
    <name type="scientific">Acorus calamus</name>
    <name type="common">Sweet flag</name>
    <dbReference type="NCBI Taxonomy" id="4465"/>
    <lineage>
        <taxon>Eukaryota</taxon>
        <taxon>Viridiplantae</taxon>
        <taxon>Streptophyta</taxon>
        <taxon>Embryophyta</taxon>
        <taxon>Tracheophyta</taxon>
        <taxon>Spermatophyta</taxon>
        <taxon>Magnoliopsida</taxon>
        <taxon>Liliopsida</taxon>
        <taxon>Acoraceae</taxon>
        <taxon>Acorus</taxon>
    </lineage>
</organism>
<evidence type="ECO:0000313" key="5">
    <source>
        <dbReference type="EMBL" id="KAK1282203.1"/>
    </source>
</evidence>
<keyword evidence="6" id="KW-1185">Reference proteome</keyword>
<accession>A0AAV9C1S0</accession>
<gene>
    <name evidence="5" type="primary">PBS1</name>
    <name evidence="5" type="ORF">QJS10_CPB22g00535</name>
</gene>
<dbReference type="EMBL" id="JAUJYO010000022">
    <property type="protein sequence ID" value="KAK1282203.1"/>
    <property type="molecule type" value="Genomic_DNA"/>
</dbReference>
<dbReference type="PANTHER" id="PTHR47985:SF4">
    <property type="entry name" value="SERINE_THREONINE-PROTEIN KINASE PBL27"/>
    <property type="match status" value="1"/>
</dbReference>
<evidence type="ECO:0000256" key="4">
    <source>
        <dbReference type="SAM" id="MobiDB-lite"/>
    </source>
</evidence>
<proteinExistence type="predicted"/>
<dbReference type="Proteomes" id="UP001180020">
    <property type="component" value="Unassembled WGS sequence"/>
</dbReference>
<dbReference type="Gene3D" id="3.30.200.20">
    <property type="entry name" value="Phosphorylase Kinase, domain 1"/>
    <property type="match status" value="1"/>
</dbReference>
<sequence length="119" mass="13235">MGCFSCFDSKEEVGLNQESGRDDIKREEQPMVAPRINKVSSAADKVKSRNNSVLKKEPSGPKETIPAVHISAQTFTFRELAAATKNFRPECFLGEGGFGRVYKGRLESTGQTFHQRKNP</sequence>
<dbReference type="GO" id="GO:0016020">
    <property type="term" value="C:membrane"/>
    <property type="evidence" value="ECO:0007669"/>
    <property type="project" value="UniProtKB-SubCell"/>
</dbReference>
<evidence type="ECO:0000256" key="2">
    <source>
        <dbReference type="ARBA" id="ARBA00022527"/>
    </source>
</evidence>
<dbReference type="AlphaFoldDB" id="A0AAV9C1S0"/>
<dbReference type="SUPFAM" id="SSF56112">
    <property type="entry name" value="Protein kinase-like (PK-like)"/>
    <property type="match status" value="1"/>
</dbReference>
<reference evidence="5" key="1">
    <citation type="journal article" date="2023" name="Nat. Commun.">
        <title>Diploid and tetraploid genomes of Acorus and the evolution of monocots.</title>
        <authorList>
            <person name="Ma L."/>
            <person name="Liu K.W."/>
            <person name="Li Z."/>
            <person name="Hsiao Y.Y."/>
            <person name="Qi Y."/>
            <person name="Fu T."/>
            <person name="Tang G.D."/>
            <person name="Zhang D."/>
            <person name="Sun W.H."/>
            <person name="Liu D.K."/>
            <person name="Li Y."/>
            <person name="Chen G.Z."/>
            <person name="Liu X.D."/>
            <person name="Liao X.Y."/>
            <person name="Jiang Y.T."/>
            <person name="Yu X."/>
            <person name="Hao Y."/>
            <person name="Huang J."/>
            <person name="Zhao X.W."/>
            <person name="Ke S."/>
            <person name="Chen Y.Y."/>
            <person name="Wu W.L."/>
            <person name="Hsu J.L."/>
            <person name="Lin Y.F."/>
            <person name="Huang M.D."/>
            <person name="Li C.Y."/>
            <person name="Huang L."/>
            <person name="Wang Z.W."/>
            <person name="Zhao X."/>
            <person name="Zhong W.Y."/>
            <person name="Peng D.H."/>
            <person name="Ahmad S."/>
            <person name="Lan S."/>
            <person name="Zhang J.S."/>
            <person name="Tsai W.C."/>
            <person name="Van de Peer Y."/>
            <person name="Liu Z.J."/>
        </authorList>
    </citation>
    <scope>NUCLEOTIDE SEQUENCE</scope>
    <source>
        <strain evidence="5">CP</strain>
    </source>
</reference>
<keyword evidence="3" id="KW-0472">Membrane</keyword>
<reference evidence="5" key="2">
    <citation type="submission" date="2023-06" db="EMBL/GenBank/DDBJ databases">
        <authorList>
            <person name="Ma L."/>
            <person name="Liu K.-W."/>
            <person name="Li Z."/>
            <person name="Hsiao Y.-Y."/>
            <person name="Qi Y."/>
            <person name="Fu T."/>
            <person name="Tang G."/>
            <person name="Zhang D."/>
            <person name="Sun W.-H."/>
            <person name="Liu D.-K."/>
            <person name="Li Y."/>
            <person name="Chen G.-Z."/>
            <person name="Liu X.-D."/>
            <person name="Liao X.-Y."/>
            <person name="Jiang Y.-T."/>
            <person name="Yu X."/>
            <person name="Hao Y."/>
            <person name="Huang J."/>
            <person name="Zhao X.-W."/>
            <person name="Ke S."/>
            <person name="Chen Y.-Y."/>
            <person name="Wu W.-L."/>
            <person name="Hsu J.-L."/>
            <person name="Lin Y.-F."/>
            <person name="Huang M.-D."/>
            <person name="Li C.-Y."/>
            <person name="Huang L."/>
            <person name="Wang Z.-W."/>
            <person name="Zhao X."/>
            <person name="Zhong W.-Y."/>
            <person name="Peng D.-H."/>
            <person name="Ahmad S."/>
            <person name="Lan S."/>
            <person name="Zhang J.-S."/>
            <person name="Tsai W.-C."/>
            <person name="Van De Peer Y."/>
            <person name="Liu Z.-J."/>
        </authorList>
    </citation>
    <scope>NUCLEOTIDE SEQUENCE</scope>
    <source>
        <strain evidence="5">CP</strain>
        <tissue evidence="5">Leaves</tissue>
    </source>
</reference>
<dbReference type="GO" id="GO:0004674">
    <property type="term" value="F:protein serine/threonine kinase activity"/>
    <property type="evidence" value="ECO:0007669"/>
    <property type="project" value="UniProtKB-KW"/>
</dbReference>
<name>A0AAV9C1S0_ACOCL</name>
<keyword evidence="5" id="KW-0808">Transferase</keyword>
<feature type="region of interest" description="Disordered" evidence="4">
    <location>
        <begin position="38"/>
        <end position="63"/>
    </location>
</feature>